<dbReference type="InterPro" id="IPR011055">
    <property type="entry name" value="Dup_hybrid_motif"/>
</dbReference>
<evidence type="ECO:0000259" key="2">
    <source>
        <dbReference type="Pfam" id="PF01551"/>
    </source>
</evidence>
<keyword evidence="1" id="KW-0812">Transmembrane</keyword>
<proteinExistence type="predicted"/>
<dbReference type="InterPro" id="IPR016047">
    <property type="entry name" value="M23ase_b-sheet_dom"/>
</dbReference>
<dbReference type="SUPFAM" id="SSF51261">
    <property type="entry name" value="Duplicated hybrid motif"/>
    <property type="match status" value="1"/>
</dbReference>
<dbReference type="Proteomes" id="UP001164718">
    <property type="component" value="Chromosome"/>
</dbReference>
<dbReference type="PANTHER" id="PTHR21666:SF274">
    <property type="entry name" value="STAGE IV SPORULATION PROTEIN FA"/>
    <property type="match status" value="1"/>
</dbReference>
<feature type="transmembrane region" description="Helical" evidence="1">
    <location>
        <begin position="64"/>
        <end position="82"/>
    </location>
</feature>
<organism evidence="3 4">
    <name type="scientific">Fervidibacillus albus</name>
    <dbReference type="NCBI Taxonomy" id="2980026"/>
    <lineage>
        <taxon>Bacteria</taxon>
        <taxon>Bacillati</taxon>
        <taxon>Bacillota</taxon>
        <taxon>Bacilli</taxon>
        <taxon>Bacillales</taxon>
        <taxon>Bacillaceae</taxon>
        <taxon>Fervidibacillus</taxon>
    </lineage>
</organism>
<dbReference type="InterPro" id="IPR050570">
    <property type="entry name" value="Cell_wall_metabolism_enzyme"/>
</dbReference>
<dbReference type="Pfam" id="PF01551">
    <property type="entry name" value="Peptidase_M23"/>
    <property type="match status" value="1"/>
</dbReference>
<dbReference type="EMBL" id="CP106878">
    <property type="protein sequence ID" value="WAA10248.1"/>
    <property type="molecule type" value="Genomic_DNA"/>
</dbReference>
<sequence>MDRRRKQMKKRIEKRKQLKRMEKMKKGTGTYTPYFDYQDPEQIPWISPEAMGQKGHPLFRKDVFLLKILISAILVFIVAFLYKLPFHQLEPIKNTVSYIMERDFQFAKAVDWYEKNFGDPLALFPNVGEDEDNSEGEYALPANGVILETFYSDDQGVTFQTNKNVQVTAVQDGIVIFAGEKEEMGKTVVIQHPDTTETWYGKLGDIYVRTYDSIKTGDAIGIVSSSQTKETGEFYFAVKKDEIFIDPIQVIRLE</sequence>
<dbReference type="Gene3D" id="2.70.70.10">
    <property type="entry name" value="Glucose Permease (Domain IIA)"/>
    <property type="match status" value="1"/>
</dbReference>
<keyword evidence="1" id="KW-1133">Transmembrane helix</keyword>
<feature type="domain" description="M23ase beta-sheet core" evidence="2">
    <location>
        <begin position="154"/>
        <end position="247"/>
    </location>
</feature>
<evidence type="ECO:0000256" key="1">
    <source>
        <dbReference type="SAM" id="Phobius"/>
    </source>
</evidence>
<dbReference type="RefSeq" id="WP_275418032.1">
    <property type="nucleotide sequence ID" value="NZ_CP106878.1"/>
</dbReference>
<dbReference type="AlphaFoldDB" id="A0A9E8RWM9"/>
<reference evidence="3" key="1">
    <citation type="submission" date="2022-09" db="EMBL/GenBank/DDBJ databases">
        <title>Complete Genomes of Fervidibacillus albus and Fervidibacillus halotolerans isolated from tidal flat sediments.</title>
        <authorList>
            <person name="Kwon K.K."/>
            <person name="Yang S.-H."/>
            <person name="Park M.J."/>
            <person name="Oh H.-M."/>
        </authorList>
    </citation>
    <scope>NUCLEOTIDE SEQUENCE</scope>
    <source>
        <strain evidence="3">MEBiC13591</strain>
    </source>
</reference>
<evidence type="ECO:0000313" key="3">
    <source>
        <dbReference type="EMBL" id="WAA10248.1"/>
    </source>
</evidence>
<keyword evidence="4" id="KW-1185">Reference proteome</keyword>
<protein>
    <submittedName>
        <fullName evidence="3">M23 family metallopeptidase</fullName>
    </submittedName>
</protein>
<name>A0A9E8RWM9_9BACI</name>
<dbReference type="KEGG" id="faf:OE104_02605"/>
<keyword evidence="1" id="KW-0472">Membrane</keyword>
<gene>
    <name evidence="3" type="ORF">OE104_02605</name>
</gene>
<dbReference type="GO" id="GO:0004222">
    <property type="term" value="F:metalloendopeptidase activity"/>
    <property type="evidence" value="ECO:0007669"/>
    <property type="project" value="TreeGrafter"/>
</dbReference>
<dbReference type="CDD" id="cd12797">
    <property type="entry name" value="M23_peptidase"/>
    <property type="match status" value="1"/>
</dbReference>
<evidence type="ECO:0000313" key="4">
    <source>
        <dbReference type="Proteomes" id="UP001164718"/>
    </source>
</evidence>
<accession>A0A9E8RWM9</accession>
<dbReference type="PANTHER" id="PTHR21666">
    <property type="entry name" value="PEPTIDASE-RELATED"/>
    <property type="match status" value="1"/>
</dbReference>